<gene>
    <name evidence="2" type="ORF">SOO65_10925</name>
</gene>
<keyword evidence="3" id="KW-1185">Reference proteome</keyword>
<feature type="signal peptide" evidence="1">
    <location>
        <begin position="1"/>
        <end position="18"/>
    </location>
</feature>
<keyword evidence="1" id="KW-0732">Signal</keyword>
<protein>
    <submittedName>
        <fullName evidence="2">Uncharacterized protein</fullName>
    </submittedName>
</protein>
<evidence type="ECO:0000256" key="1">
    <source>
        <dbReference type="SAM" id="SignalP"/>
    </source>
</evidence>
<evidence type="ECO:0000313" key="3">
    <source>
        <dbReference type="Proteomes" id="UP001324634"/>
    </source>
</evidence>
<name>A0AAX4HIY8_9BACT</name>
<dbReference type="AlphaFoldDB" id="A0AAX4HIY8"/>
<reference evidence="2 3" key="1">
    <citation type="submission" date="2023-11" db="EMBL/GenBank/DDBJ databases">
        <title>Peredibacter starrii A3.12.</title>
        <authorList>
            <person name="Mitchell R.J."/>
        </authorList>
    </citation>
    <scope>NUCLEOTIDE SEQUENCE [LARGE SCALE GENOMIC DNA]</scope>
    <source>
        <strain evidence="2 3">A3.12</strain>
    </source>
</reference>
<proteinExistence type="predicted"/>
<sequence>MKKFIALFALSLSVSALANTIDFTFKKDSPISVELQQRLLKVLKERCPEMVQPYGLREVTTAVRIDRVDQGIIDRYYTTTFSARWYFDGYHPSTSYIEVESVEYSFQNGDNLAVLKIDGDRCN</sequence>
<dbReference type="Proteomes" id="UP001324634">
    <property type="component" value="Chromosome"/>
</dbReference>
<dbReference type="KEGG" id="psti:SOO65_10925"/>
<dbReference type="RefSeq" id="WP_321389463.1">
    <property type="nucleotide sequence ID" value="NZ_CP139487.1"/>
</dbReference>
<accession>A0AAX4HIY8</accession>
<evidence type="ECO:0000313" key="2">
    <source>
        <dbReference type="EMBL" id="WPU63197.1"/>
    </source>
</evidence>
<feature type="chain" id="PRO_5043735635" evidence="1">
    <location>
        <begin position="19"/>
        <end position="123"/>
    </location>
</feature>
<dbReference type="EMBL" id="CP139487">
    <property type="protein sequence ID" value="WPU63197.1"/>
    <property type="molecule type" value="Genomic_DNA"/>
</dbReference>
<organism evidence="2 3">
    <name type="scientific">Peredibacter starrii</name>
    <dbReference type="NCBI Taxonomy" id="28202"/>
    <lineage>
        <taxon>Bacteria</taxon>
        <taxon>Pseudomonadati</taxon>
        <taxon>Bdellovibrionota</taxon>
        <taxon>Bacteriovoracia</taxon>
        <taxon>Bacteriovoracales</taxon>
        <taxon>Bacteriovoracaceae</taxon>
        <taxon>Peredibacter</taxon>
    </lineage>
</organism>